<sequence>MSGFVTTFARASAIPVASGSISDCQLDNDSSSQVPFDQALFAGKVEAGKSISVSSQVLAIAKDWAS</sequence>
<dbReference type="AlphaFoldDB" id="A0A6J7K5U1"/>
<organism evidence="1">
    <name type="scientific">freshwater metagenome</name>
    <dbReference type="NCBI Taxonomy" id="449393"/>
    <lineage>
        <taxon>unclassified sequences</taxon>
        <taxon>metagenomes</taxon>
        <taxon>ecological metagenomes</taxon>
    </lineage>
</organism>
<reference evidence="1" key="1">
    <citation type="submission" date="2020-05" db="EMBL/GenBank/DDBJ databases">
        <authorList>
            <person name="Chiriac C."/>
            <person name="Salcher M."/>
            <person name="Ghai R."/>
            <person name="Kavagutti S V."/>
        </authorList>
    </citation>
    <scope>NUCLEOTIDE SEQUENCE</scope>
</reference>
<dbReference type="EMBL" id="CAFBNN010000045">
    <property type="protein sequence ID" value="CAB4950777.1"/>
    <property type="molecule type" value="Genomic_DNA"/>
</dbReference>
<gene>
    <name evidence="1" type="ORF">UFOPK3797_00492</name>
</gene>
<evidence type="ECO:0000313" key="1">
    <source>
        <dbReference type="EMBL" id="CAB4950777.1"/>
    </source>
</evidence>
<proteinExistence type="predicted"/>
<name>A0A6J7K5U1_9ZZZZ</name>
<accession>A0A6J7K5U1</accession>
<protein>
    <submittedName>
        <fullName evidence="1">Unannotated protein</fullName>
    </submittedName>
</protein>